<feature type="chain" id="PRO_5035326193" evidence="8">
    <location>
        <begin position="20"/>
        <end position="1008"/>
    </location>
</feature>
<evidence type="ECO:0000256" key="3">
    <source>
        <dbReference type="ARBA" id="ARBA00022452"/>
    </source>
</evidence>
<keyword evidence="8" id="KW-0732">Signal</keyword>
<dbReference type="NCBIfam" id="TIGR04057">
    <property type="entry name" value="SusC_RagA_signa"/>
    <property type="match status" value="1"/>
</dbReference>
<dbReference type="InterPro" id="IPR039426">
    <property type="entry name" value="TonB-dep_rcpt-like"/>
</dbReference>
<reference evidence="10" key="1">
    <citation type="journal article" date="2014" name="Int. J. Syst. Evol. Microbiol.">
        <title>Complete genome sequence of Corynebacterium casei LMG S-19264T (=DSM 44701T), isolated from a smear-ripened cheese.</title>
        <authorList>
            <consortium name="US DOE Joint Genome Institute (JGI-PGF)"/>
            <person name="Walter F."/>
            <person name="Albersmeier A."/>
            <person name="Kalinowski J."/>
            <person name="Ruckert C."/>
        </authorList>
    </citation>
    <scope>NUCLEOTIDE SEQUENCE</scope>
    <source>
        <strain evidence="10">CGMCC 1.15448</strain>
    </source>
</reference>
<feature type="signal peptide" evidence="8">
    <location>
        <begin position="1"/>
        <end position="19"/>
    </location>
</feature>
<dbReference type="Gene3D" id="2.60.40.1120">
    <property type="entry name" value="Carboxypeptidase-like, regulatory domain"/>
    <property type="match status" value="1"/>
</dbReference>
<dbReference type="InterPro" id="IPR023997">
    <property type="entry name" value="TonB-dep_OMP_SusC/RagA_CS"/>
</dbReference>
<keyword evidence="3 7" id="KW-1134">Transmembrane beta strand</keyword>
<feature type="domain" description="TonB-dependent receptor plug" evidence="9">
    <location>
        <begin position="114"/>
        <end position="220"/>
    </location>
</feature>
<dbReference type="InterPro" id="IPR037066">
    <property type="entry name" value="Plug_dom_sf"/>
</dbReference>
<keyword evidence="6 7" id="KW-0998">Cell outer membrane</keyword>
<evidence type="ECO:0000259" key="9">
    <source>
        <dbReference type="Pfam" id="PF07715"/>
    </source>
</evidence>
<dbReference type="InterPro" id="IPR023996">
    <property type="entry name" value="TonB-dep_OMP_SusC/RagA"/>
</dbReference>
<dbReference type="SUPFAM" id="SSF49464">
    <property type="entry name" value="Carboxypeptidase regulatory domain-like"/>
    <property type="match status" value="1"/>
</dbReference>
<comment type="caution">
    <text evidence="10">The sequence shown here is derived from an EMBL/GenBank/DDBJ whole genome shotgun (WGS) entry which is preliminary data.</text>
</comment>
<name>A0A8J2XSS3_9BACT</name>
<dbReference type="InterPro" id="IPR036942">
    <property type="entry name" value="Beta-barrel_TonB_sf"/>
</dbReference>
<dbReference type="GO" id="GO:0009279">
    <property type="term" value="C:cell outer membrane"/>
    <property type="evidence" value="ECO:0007669"/>
    <property type="project" value="UniProtKB-SubCell"/>
</dbReference>
<dbReference type="EMBL" id="BMJC01000002">
    <property type="protein sequence ID" value="GGA97246.1"/>
    <property type="molecule type" value="Genomic_DNA"/>
</dbReference>
<keyword evidence="2 7" id="KW-0813">Transport</keyword>
<keyword evidence="4 7" id="KW-0812">Transmembrane</keyword>
<dbReference type="NCBIfam" id="TIGR04056">
    <property type="entry name" value="OMP_RagA_SusC"/>
    <property type="match status" value="1"/>
</dbReference>
<organism evidence="10 11">
    <name type="scientific">Puia dinghuensis</name>
    <dbReference type="NCBI Taxonomy" id="1792502"/>
    <lineage>
        <taxon>Bacteria</taxon>
        <taxon>Pseudomonadati</taxon>
        <taxon>Bacteroidota</taxon>
        <taxon>Chitinophagia</taxon>
        <taxon>Chitinophagales</taxon>
        <taxon>Chitinophagaceae</taxon>
        <taxon>Puia</taxon>
    </lineage>
</organism>
<accession>A0A8J2XSS3</accession>
<dbReference type="AlphaFoldDB" id="A0A8J2XSS3"/>
<evidence type="ECO:0000256" key="5">
    <source>
        <dbReference type="ARBA" id="ARBA00023136"/>
    </source>
</evidence>
<dbReference type="RefSeq" id="WP_188931231.1">
    <property type="nucleotide sequence ID" value="NZ_BMJC01000002.1"/>
</dbReference>
<comment type="subcellular location">
    <subcellularLocation>
        <location evidence="1 7">Cell outer membrane</location>
        <topology evidence="1 7">Multi-pass membrane protein</topology>
    </subcellularLocation>
</comment>
<gene>
    <name evidence="10" type="ORF">GCM10011511_20730</name>
</gene>
<evidence type="ECO:0000313" key="10">
    <source>
        <dbReference type="EMBL" id="GGA97246.1"/>
    </source>
</evidence>
<sequence length="1008" mass="109819">MKKMLLLLLLIASLLRSSAQNQAISGKVTDEAGKPLAGATVTIKGTTLSATTDENGIFHINTGPQIKPVFTISFVGYESFDYTYKGNSNFTISLHQDTRTLGDVIVIGYGEQRKRDVTGATVTVKAADIVKKPIVRVEEALQGTVPGVTVQSVNGMPGAGLAVRIRGTASINNNNDPLYVIDGQIGGDISTISPNDIESIEVLKDASATAIYGSRGSTGVVIITTKLGKENKTRIDINPWVKKEMIAKELPLMNAYQFAIATNAQYATTGQPPAFSDAQIQSFKTNPGTDWQHALQDKPWVQNYQVSVSGGSNDVKYMVSYLHLDQPGLIINQWYRTDIARANFLIKASDRLNLQFNLTGSLPHNRNTWYQGDITDPFAEAYAWDPTSPIKDANGNFILESSHAALGINPIAQETNGLNDNSSTNLTGTGILTYRIIKGLTFTSNNTYSNSSNINRQLYGPGTSTYLANSSNGFALQNTSGGHSFQNSNYFTYKGSWGDHDLTVTALYEQSSGTGYNNWSKATNLSTYSLGYYNLGLGATQNTSSGYSSQALQSYMGRVEYKFKDRYLLNGTIRDDGSSVLTQKYSVFPSAALGWIISKEDFLASSRVISFLKLRASYGVTGNQTVGAYSSIPKINVGGVENATGYPFNGNQSAVSIYTPLGGPVSTNLKWERDNQTDVGIDAVFLNGLITFTGDYYYRKVTDLLYNLTAPYYNSGQNYQINLGSLYNRGFEFNLGATPVSTRNFKWTTSGIISFNTNKLLTLNGLDNVITSNIGSAQSGISILKVGMPLGEFYGFKFLGTWKSSEAAQAAVYGNKPGDSKYLDVLGTHTINATDDRIPIGNGTPKYTFSWSNDLTYGNFTLTMLFYGSHGGQIYSGTLPYTYGGLGDARNATNAGILNVWTPQHETDVPTFSPSSNNYINSSRWVFDGSFIKLKNIALSWHVPQQWITPAKVRNLEIYVSSQNVFTITNYPGYDPEVTNMTNGITQGLETGVIPNPRSFTFGLRAGF</sequence>
<proteinExistence type="inferred from homology"/>
<evidence type="ECO:0000256" key="8">
    <source>
        <dbReference type="SAM" id="SignalP"/>
    </source>
</evidence>
<evidence type="ECO:0000256" key="7">
    <source>
        <dbReference type="PROSITE-ProRule" id="PRU01360"/>
    </source>
</evidence>
<reference evidence="10" key="2">
    <citation type="submission" date="2020-09" db="EMBL/GenBank/DDBJ databases">
        <authorList>
            <person name="Sun Q."/>
            <person name="Zhou Y."/>
        </authorList>
    </citation>
    <scope>NUCLEOTIDE SEQUENCE</scope>
    <source>
        <strain evidence="10">CGMCC 1.15448</strain>
    </source>
</reference>
<evidence type="ECO:0000256" key="2">
    <source>
        <dbReference type="ARBA" id="ARBA00022448"/>
    </source>
</evidence>
<dbReference type="SUPFAM" id="SSF56935">
    <property type="entry name" value="Porins"/>
    <property type="match status" value="1"/>
</dbReference>
<dbReference type="Proteomes" id="UP000607559">
    <property type="component" value="Unassembled WGS sequence"/>
</dbReference>
<evidence type="ECO:0000256" key="1">
    <source>
        <dbReference type="ARBA" id="ARBA00004571"/>
    </source>
</evidence>
<comment type="similarity">
    <text evidence="7">Belongs to the TonB-dependent receptor family.</text>
</comment>
<dbReference type="Pfam" id="PF13715">
    <property type="entry name" value="CarbopepD_reg_2"/>
    <property type="match status" value="1"/>
</dbReference>
<dbReference type="Gene3D" id="2.40.170.20">
    <property type="entry name" value="TonB-dependent receptor, beta-barrel domain"/>
    <property type="match status" value="1"/>
</dbReference>
<dbReference type="InterPro" id="IPR008969">
    <property type="entry name" value="CarboxyPept-like_regulatory"/>
</dbReference>
<dbReference type="InterPro" id="IPR012910">
    <property type="entry name" value="Plug_dom"/>
</dbReference>
<dbReference type="PROSITE" id="PS52016">
    <property type="entry name" value="TONB_DEPENDENT_REC_3"/>
    <property type="match status" value="1"/>
</dbReference>
<dbReference type="Gene3D" id="2.170.130.10">
    <property type="entry name" value="TonB-dependent receptor, plug domain"/>
    <property type="match status" value="1"/>
</dbReference>
<keyword evidence="5 7" id="KW-0472">Membrane</keyword>
<evidence type="ECO:0000256" key="6">
    <source>
        <dbReference type="ARBA" id="ARBA00023237"/>
    </source>
</evidence>
<keyword evidence="11" id="KW-1185">Reference proteome</keyword>
<evidence type="ECO:0000256" key="4">
    <source>
        <dbReference type="ARBA" id="ARBA00022692"/>
    </source>
</evidence>
<protein>
    <submittedName>
        <fullName evidence="10">SusC/RagA family TonB-linked outer membrane protein</fullName>
    </submittedName>
</protein>
<evidence type="ECO:0000313" key="11">
    <source>
        <dbReference type="Proteomes" id="UP000607559"/>
    </source>
</evidence>
<dbReference type="Pfam" id="PF07715">
    <property type="entry name" value="Plug"/>
    <property type="match status" value="1"/>
</dbReference>